<dbReference type="Proteomes" id="UP000190460">
    <property type="component" value="Unassembled WGS sequence"/>
</dbReference>
<reference evidence="6" key="1">
    <citation type="submission" date="2017-02" db="EMBL/GenBank/DDBJ databases">
        <authorList>
            <person name="Varghese N."/>
            <person name="Submissions S."/>
        </authorList>
    </citation>
    <scope>NUCLEOTIDE SEQUENCE [LARGE SCALE GENOMIC DNA]</scope>
    <source>
        <strain evidence="6">ATCC 49788</strain>
    </source>
</reference>
<evidence type="ECO:0000313" key="6">
    <source>
        <dbReference type="Proteomes" id="UP000190460"/>
    </source>
</evidence>
<dbReference type="CDD" id="cd00616">
    <property type="entry name" value="AHBA_syn"/>
    <property type="match status" value="1"/>
</dbReference>
<dbReference type="SUPFAM" id="SSF53383">
    <property type="entry name" value="PLP-dependent transferases"/>
    <property type="match status" value="1"/>
</dbReference>
<keyword evidence="6" id="KW-1185">Reference proteome</keyword>
<dbReference type="Gene3D" id="3.40.640.10">
    <property type="entry name" value="Type I PLP-dependent aspartate aminotransferase-like (Major domain)"/>
    <property type="match status" value="1"/>
</dbReference>
<dbReference type="EMBL" id="FUYB01000018">
    <property type="protein sequence ID" value="SKA89444.1"/>
    <property type="molecule type" value="Genomic_DNA"/>
</dbReference>
<dbReference type="STRING" id="92487.SAMN02745130_03041"/>
<sequence length="378" mass="41507">MSVPFIDLKRFEPNFLEELNENLIQLFKNSQFIGGEEVEKLESSLEGHLGVTHAITCANGTDALQLALRALGVKPNDIVLVPNFTFWATFEAIVNVGAHPVTIDADISDAGVDINAFSEAISQLKPKAAIVAHLFGWASSKLVSLRKLCADNNVSLLEDGAQCFGTMYKKESIYKNALISTTSFYPAKVLGGAGDGGAVFTNDAELADKVKQLANHGRTSHYGYGSVGWNSRLDSIQAAFLNLSLKHIQSRINSRRASTKLYQDKLPKLGIQVMLPPPDFEENGYCNVCIVNDAEKKTYLESILKSKNIGYANIYPGVMSEQTGALPYLKNHIGGNAGKNLSCTVLNLPLFAYMKENELDEIINVIERSLHNDQQWTY</sequence>
<proteinExistence type="inferred from homology"/>
<evidence type="ECO:0000256" key="2">
    <source>
        <dbReference type="PIRSR" id="PIRSR000390-1"/>
    </source>
</evidence>
<dbReference type="GO" id="GO:0000271">
    <property type="term" value="P:polysaccharide biosynthetic process"/>
    <property type="evidence" value="ECO:0007669"/>
    <property type="project" value="TreeGrafter"/>
</dbReference>
<accession>A0A1T4XIU3</accession>
<dbReference type="PANTHER" id="PTHR30244">
    <property type="entry name" value="TRANSAMINASE"/>
    <property type="match status" value="1"/>
</dbReference>
<dbReference type="PANTHER" id="PTHR30244:SF36">
    <property type="entry name" value="3-OXO-GLUCOSE-6-PHOSPHATE:GLUTAMATE AMINOTRANSFERASE"/>
    <property type="match status" value="1"/>
</dbReference>
<dbReference type="OrthoDB" id="9804264at2"/>
<protein>
    <submittedName>
        <fullName evidence="5">dTDP-4-amino-4,6-dideoxygalactose transaminase</fullName>
    </submittedName>
</protein>
<gene>
    <name evidence="5" type="ORF">SAMN02745130_03041</name>
</gene>
<name>A0A1T4XIU3_9GAMM</name>
<dbReference type="Pfam" id="PF01041">
    <property type="entry name" value="DegT_DnrJ_EryC1"/>
    <property type="match status" value="1"/>
</dbReference>
<dbReference type="AlphaFoldDB" id="A0A1T4XIU3"/>
<dbReference type="PIRSF" id="PIRSF000390">
    <property type="entry name" value="PLP_StrS"/>
    <property type="match status" value="1"/>
</dbReference>
<dbReference type="GO" id="GO:0030170">
    <property type="term" value="F:pyridoxal phosphate binding"/>
    <property type="evidence" value="ECO:0007669"/>
    <property type="project" value="TreeGrafter"/>
</dbReference>
<dbReference type="InterPro" id="IPR015424">
    <property type="entry name" value="PyrdxlP-dep_Trfase"/>
</dbReference>
<organism evidence="5 6">
    <name type="scientific">Thiothrix eikelboomii</name>
    <dbReference type="NCBI Taxonomy" id="92487"/>
    <lineage>
        <taxon>Bacteria</taxon>
        <taxon>Pseudomonadati</taxon>
        <taxon>Pseudomonadota</taxon>
        <taxon>Gammaproteobacteria</taxon>
        <taxon>Thiotrichales</taxon>
        <taxon>Thiotrichaceae</taxon>
        <taxon>Thiothrix</taxon>
    </lineage>
</organism>
<dbReference type="GO" id="GO:0008483">
    <property type="term" value="F:transaminase activity"/>
    <property type="evidence" value="ECO:0007669"/>
    <property type="project" value="TreeGrafter"/>
</dbReference>
<evidence type="ECO:0000256" key="3">
    <source>
        <dbReference type="PIRSR" id="PIRSR000390-2"/>
    </source>
</evidence>
<keyword evidence="1 3" id="KW-0663">Pyridoxal phosphate</keyword>
<feature type="modified residue" description="N6-(pyridoxal phosphate)lysine" evidence="3">
    <location>
        <position position="188"/>
    </location>
</feature>
<dbReference type="InterPro" id="IPR015421">
    <property type="entry name" value="PyrdxlP-dep_Trfase_major"/>
</dbReference>
<feature type="active site" description="Proton acceptor" evidence="2">
    <location>
        <position position="188"/>
    </location>
</feature>
<evidence type="ECO:0000256" key="4">
    <source>
        <dbReference type="RuleBase" id="RU004508"/>
    </source>
</evidence>
<evidence type="ECO:0000256" key="1">
    <source>
        <dbReference type="ARBA" id="ARBA00022898"/>
    </source>
</evidence>
<evidence type="ECO:0000313" key="5">
    <source>
        <dbReference type="EMBL" id="SKA89444.1"/>
    </source>
</evidence>
<dbReference type="InterPro" id="IPR000653">
    <property type="entry name" value="DegT/StrS_aminotransferase"/>
</dbReference>
<dbReference type="RefSeq" id="WP_078923493.1">
    <property type="nucleotide sequence ID" value="NZ_FUYB01000018.1"/>
</dbReference>
<comment type="similarity">
    <text evidence="4">Belongs to the DegT/DnrJ/EryC1 family.</text>
</comment>